<dbReference type="SUPFAM" id="SSF53756">
    <property type="entry name" value="UDP-Glycosyltransferase/glycogen phosphorylase"/>
    <property type="match status" value="2"/>
</dbReference>
<keyword evidence="3" id="KW-0328">Glycosyltransferase</keyword>
<name>A0AAD5QUP4_PARTN</name>
<comment type="caution">
    <text evidence="7">The sequence shown here is derived from an EMBL/GenBank/DDBJ whole genome shotgun (WGS) entry which is preliminary data.</text>
</comment>
<evidence type="ECO:0000313" key="8">
    <source>
        <dbReference type="Proteomes" id="UP001196413"/>
    </source>
</evidence>
<evidence type="ECO:0000256" key="6">
    <source>
        <dbReference type="ARBA" id="ARBA00047475"/>
    </source>
</evidence>
<dbReference type="PANTHER" id="PTHR48043">
    <property type="entry name" value="EG:EG0003.4 PROTEIN-RELATED"/>
    <property type="match status" value="1"/>
</dbReference>
<comment type="catalytic activity">
    <reaction evidence="6">
        <text>glucuronate acceptor + UDP-alpha-D-glucuronate = acceptor beta-D-glucuronoside + UDP + H(+)</text>
        <dbReference type="Rhea" id="RHEA:21032"/>
        <dbReference type="ChEBI" id="CHEBI:15378"/>
        <dbReference type="ChEBI" id="CHEBI:58052"/>
        <dbReference type="ChEBI" id="CHEBI:58223"/>
        <dbReference type="ChEBI" id="CHEBI:132367"/>
        <dbReference type="ChEBI" id="CHEBI:132368"/>
        <dbReference type="EC" id="2.4.1.17"/>
    </reaction>
</comment>
<evidence type="ECO:0000256" key="4">
    <source>
        <dbReference type="ARBA" id="ARBA00022679"/>
    </source>
</evidence>
<evidence type="ECO:0000256" key="1">
    <source>
        <dbReference type="ARBA" id="ARBA00009995"/>
    </source>
</evidence>
<keyword evidence="5" id="KW-0732">Signal</keyword>
<protein>
    <recommendedName>
        <fullName evidence="2">glucuronosyltransferase</fullName>
        <ecNumber evidence="2">2.4.1.17</ecNumber>
    </recommendedName>
</protein>
<organism evidence="7 8">
    <name type="scientific">Parelaphostrongylus tenuis</name>
    <name type="common">Meningeal worm</name>
    <dbReference type="NCBI Taxonomy" id="148309"/>
    <lineage>
        <taxon>Eukaryota</taxon>
        <taxon>Metazoa</taxon>
        <taxon>Ecdysozoa</taxon>
        <taxon>Nematoda</taxon>
        <taxon>Chromadorea</taxon>
        <taxon>Rhabditida</taxon>
        <taxon>Rhabditina</taxon>
        <taxon>Rhabditomorpha</taxon>
        <taxon>Strongyloidea</taxon>
        <taxon>Metastrongylidae</taxon>
        <taxon>Parelaphostrongylus</taxon>
    </lineage>
</organism>
<evidence type="ECO:0000256" key="2">
    <source>
        <dbReference type="ARBA" id="ARBA00012544"/>
    </source>
</evidence>
<dbReference type="Pfam" id="PF00201">
    <property type="entry name" value="UDPGT"/>
    <property type="match status" value="2"/>
</dbReference>
<sequence length="260" mass="29031">MVVDRETELFRNLVDPNFPDIVDIAKECPLVMVNSNELYEAPRPKLSKIVNIGGVGMESNASGPLSADFQRIINSSVGLVVFSFGSVAPSLKMPLTWKKAFLNAFSYFPEHHFVMKYEGTDLQNQLPPNVHVFKWFPQTALLAHPKTVAFISHGGYNSLQMILAKDNAITLRMRIMGISRQYYCTAMIRKILLKLQRTMLSAKHRKKEAIIAGVPLVILALFGDQPKNAKLAEKHRIAVNLQKNNLTADAIADALQEASK</sequence>
<dbReference type="Gene3D" id="3.40.50.2000">
    <property type="entry name" value="Glycogen Phosphorylase B"/>
    <property type="match status" value="2"/>
</dbReference>
<evidence type="ECO:0000256" key="5">
    <source>
        <dbReference type="ARBA" id="ARBA00022729"/>
    </source>
</evidence>
<evidence type="ECO:0000313" key="7">
    <source>
        <dbReference type="EMBL" id="KAJ1365473.1"/>
    </source>
</evidence>
<dbReference type="GO" id="GO:0015020">
    <property type="term" value="F:glucuronosyltransferase activity"/>
    <property type="evidence" value="ECO:0007669"/>
    <property type="project" value="UniProtKB-EC"/>
</dbReference>
<reference evidence="7" key="1">
    <citation type="submission" date="2021-06" db="EMBL/GenBank/DDBJ databases">
        <title>Parelaphostrongylus tenuis whole genome reference sequence.</title>
        <authorList>
            <person name="Garwood T.J."/>
            <person name="Larsen P.A."/>
            <person name="Fountain-Jones N.M."/>
            <person name="Garbe J.R."/>
            <person name="Macchietto M.G."/>
            <person name="Kania S.A."/>
            <person name="Gerhold R.W."/>
            <person name="Richards J.E."/>
            <person name="Wolf T.M."/>
        </authorList>
    </citation>
    <scope>NUCLEOTIDE SEQUENCE</scope>
    <source>
        <strain evidence="7">MNPRO001-30</strain>
        <tissue evidence="7">Meninges</tissue>
    </source>
</reference>
<dbReference type="EC" id="2.4.1.17" evidence="2"/>
<comment type="similarity">
    <text evidence="1">Belongs to the UDP-glycosyltransferase family.</text>
</comment>
<dbReference type="InterPro" id="IPR002213">
    <property type="entry name" value="UDP_glucos_trans"/>
</dbReference>
<dbReference type="AlphaFoldDB" id="A0AAD5QUP4"/>
<gene>
    <name evidence="7" type="primary">UGT1A1_2</name>
    <name evidence="7" type="ORF">KIN20_025789</name>
</gene>
<evidence type="ECO:0000256" key="3">
    <source>
        <dbReference type="ARBA" id="ARBA00022676"/>
    </source>
</evidence>
<dbReference type="Proteomes" id="UP001196413">
    <property type="component" value="Unassembled WGS sequence"/>
</dbReference>
<keyword evidence="8" id="KW-1185">Reference proteome</keyword>
<dbReference type="InterPro" id="IPR050271">
    <property type="entry name" value="UDP-glycosyltransferase"/>
</dbReference>
<dbReference type="CDD" id="cd03784">
    <property type="entry name" value="GT1_Gtf-like"/>
    <property type="match status" value="1"/>
</dbReference>
<dbReference type="EMBL" id="JAHQIW010005280">
    <property type="protein sequence ID" value="KAJ1365473.1"/>
    <property type="molecule type" value="Genomic_DNA"/>
</dbReference>
<proteinExistence type="inferred from homology"/>
<dbReference type="PANTHER" id="PTHR48043:SF145">
    <property type="entry name" value="FI06409P-RELATED"/>
    <property type="match status" value="1"/>
</dbReference>
<accession>A0AAD5QUP4</accession>
<keyword evidence="4" id="KW-0808">Transferase</keyword>